<organism evidence="3 4">
    <name type="scientific">Cellulomonas wangleii</name>
    <dbReference type="NCBI Taxonomy" id="2816956"/>
    <lineage>
        <taxon>Bacteria</taxon>
        <taxon>Bacillati</taxon>
        <taxon>Actinomycetota</taxon>
        <taxon>Actinomycetes</taxon>
        <taxon>Micrococcales</taxon>
        <taxon>Cellulomonadaceae</taxon>
        <taxon>Cellulomonas</taxon>
    </lineage>
</organism>
<dbReference type="PANTHER" id="PTHR30290:SF82">
    <property type="entry name" value="ABC-TYPE DIPEPTIDE_OLIGOPEPTIDE TRANSPORT SYSTEM, PERIPLASMIC COMPONENT"/>
    <property type="match status" value="1"/>
</dbReference>
<dbReference type="CDD" id="cd08509">
    <property type="entry name" value="PBP2_TmCBP_oligosaccharides_like"/>
    <property type="match status" value="1"/>
</dbReference>
<feature type="chain" id="PRO_5047113352" evidence="1">
    <location>
        <begin position="24"/>
        <end position="584"/>
    </location>
</feature>
<evidence type="ECO:0000313" key="3">
    <source>
        <dbReference type="EMBL" id="QVI63592.1"/>
    </source>
</evidence>
<evidence type="ECO:0000313" key="4">
    <source>
        <dbReference type="Proteomes" id="UP000677804"/>
    </source>
</evidence>
<dbReference type="Pfam" id="PF00496">
    <property type="entry name" value="SBP_bac_5"/>
    <property type="match status" value="1"/>
</dbReference>
<dbReference type="InterPro" id="IPR000914">
    <property type="entry name" value="SBP_5_dom"/>
</dbReference>
<dbReference type="InterPro" id="IPR039424">
    <property type="entry name" value="SBP_5"/>
</dbReference>
<dbReference type="Gene3D" id="3.10.105.10">
    <property type="entry name" value="Dipeptide-binding Protein, Domain 3"/>
    <property type="match status" value="1"/>
</dbReference>
<proteinExistence type="predicted"/>
<dbReference type="EMBL" id="CP074405">
    <property type="protein sequence ID" value="QVI63592.1"/>
    <property type="molecule type" value="Genomic_DNA"/>
</dbReference>
<feature type="signal peptide" evidence="1">
    <location>
        <begin position="1"/>
        <end position="23"/>
    </location>
</feature>
<protein>
    <submittedName>
        <fullName evidence="3">ABC transporter substrate-binding protein</fullName>
    </submittedName>
</protein>
<gene>
    <name evidence="3" type="ORF">KG103_06975</name>
</gene>
<dbReference type="RefSeq" id="WP_207340609.1">
    <property type="nucleotide sequence ID" value="NZ_CP074405.1"/>
</dbReference>
<accession>A0ABX8D826</accession>
<dbReference type="Gene3D" id="3.90.76.10">
    <property type="entry name" value="Dipeptide-binding Protein, Domain 1"/>
    <property type="match status" value="1"/>
</dbReference>
<sequence length="584" mass="64189">MNLPRRRWPLAVAVTTAAALTLAACSGDPIDAPQETPDVEGLAEAQSLVSEYPREETVFTSGAQWGPPSSWNPIPQSGEATGVRGLLYEPLFSFDPATLELEPWLAERGEWTDADTYVLTLRDGLTWQDGEVLDAEDVVFTVELGKVPDVRWSNLWTWLSSVTATDATTVTFEFSDPRYQEWDNFLYTSSVLPQHIVSTWAETDYNSNANEDPIGSGAFRYSTHGQDRMVWERNDDWWGTEALGLEFPMTYVVDIVNPSNEVALGLLLQGGLDLSNNFLPGVQTLADSDKLGTYFDEAPYMLSANTAVLVPNATRAPMDDAEFRRAMAFAIDVDKIVANAYGGIVQKAHPTGLLPAYSSLYDKAVVDEHGFEYDADEAASILAAAGYEDTDGDGFVETPEGEKIELDLIVPAGWTDWMESARVIAEDLQAAGIDVTADFPDSGAVDDARSSGDFDLLINNWAGLSNTPWTYYNYLFHQPVRDLQLVGNFGRVPDAGAWALVEQLSRTASDSPEYARIMGELQEMSLTQMPMIPLWYNGLWAQYNTSTWGNWPTDGGDSTAYPSTWGGFWQMGGLRTLAALQPAG</sequence>
<dbReference type="SUPFAM" id="SSF53850">
    <property type="entry name" value="Periplasmic binding protein-like II"/>
    <property type="match status" value="1"/>
</dbReference>
<dbReference type="PROSITE" id="PS51257">
    <property type="entry name" value="PROKAR_LIPOPROTEIN"/>
    <property type="match status" value="1"/>
</dbReference>
<keyword evidence="4" id="KW-1185">Reference proteome</keyword>
<dbReference type="PIRSF" id="PIRSF002741">
    <property type="entry name" value="MppA"/>
    <property type="match status" value="1"/>
</dbReference>
<reference evidence="3 4" key="1">
    <citation type="submission" date="2021-05" db="EMBL/GenBank/DDBJ databases">
        <title>Novel species in genus Cellulomonas.</title>
        <authorList>
            <person name="Zhang G."/>
        </authorList>
    </citation>
    <scope>NUCLEOTIDE SEQUENCE [LARGE SCALE GENOMIC DNA]</scope>
    <source>
        <strain evidence="4">zg-ZUI222</strain>
    </source>
</reference>
<feature type="domain" description="Solute-binding protein family 5" evidence="2">
    <location>
        <begin position="100"/>
        <end position="478"/>
    </location>
</feature>
<evidence type="ECO:0000259" key="2">
    <source>
        <dbReference type="Pfam" id="PF00496"/>
    </source>
</evidence>
<dbReference type="Proteomes" id="UP000677804">
    <property type="component" value="Chromosome"/>
</dbReference>
<dbReference type="PANTHER" id="PTHR30290">
    <property type="entry name" value="PERIPLASMIC BINDING COMPONENT OF ABC TRANSPORTER"/>
    <property type="match status" value="1"/>
</dbReference>
<keyword evidence="1" id="KW-0732">Signal</keyword>
<dbReference type="InterPro" id="IPR030678">
    <property type="entry name" value="Peptide/Ni-bd"/>
</dbReference>
<evidence type="ECO:0000256" key="1">
    <source>
        <dbReference type="SAM" id="SignalP"/>
    </source>
</evidence>
<name>A0ABX8D826_9CELL</name>
<dbReference type="Gene3D" id="3.40.190.10">
    <property type="entry name" value="Periplasmic binding protein-like II"/>
    <property type="match status" value="1"/>
</dbReference>